<feature type="region of interest" description="Disordered" evidence="1">
    <location>
        <begin position="143"/>
        <end position="195"/>
    </location>
</feature>
<proteinExistence type="predicted"/>
<comment type="caution">
    <text evidence="3">The sequence shown here is derived from an EMBL/GenBank/DDBJ whole genome shotgun (WGS) entry which is preliminary data.</text>
</comment>
<dbReference type="RefSeq" id="WP_377419071.1">
    <property type="nucleotide sequence ID" value="NZ_JBHSPR010000007.1"/>
</dbReference>
<keyword evidence="4" id="KW-1185">Reference proteome</keyword>
<dbReference type="EMBL" id="JBHSPR010000007">
    <property type="protein sequence ID" value="MFC6016060.1"/>
    <property type="molecule type" value="Genomic_DNA"/>
</dbReference>
<reference evidence="4" key="1">
    <citation type="journal article" date="2019" name="Int. J. Syst. Evol. Microbiol.">
        <title>The Global Catalogue of Microorganisms (GCM) 10K type strain sequencing project: providing services to taxonomists for standard genome sequencing and annotation.</title>
        <authorList>
            <consortium name="The Broad Institute Genomics Platform"/>
            <consortium name="The Broad Institute Genome Sequencing Center for Infectious Disease"/>
            <person name="Wu L."/>
            <person name="Ma J."/>
        </authorList>
    </citation>
    <scope>NUCLEOTIDE SEQUENCE [LARGE SCALE GENOMIC DNA]</scope>
    <source>
        <strain evidence="4">ZS-35-S2</strain>
    </source>
</reference>
<dbReference type="Proteomes" id="UP001596203">
    <property type="component" value="Unassembled WGS sequence"/>
</dbReference>
<evidence type="ECO:0000256" key="1">
    <source>
        <dbReference type="SAM" id="MobiDB-lite"/>
    </source>
</evidence>
<feature type="compositionally biased region" description="Low complexity" evidence="1">
    <location>
        <begin position="548"/>
        <end position="557"/>
    </location>
</feature>
<sequence>MASVPSPDPPHRRTLRTRAGLALGRWLRRTPLLRRAPSETVAPALVGSLSIRPPWALLTRLRLWRRRPGRPAETTTGPYPPELPGVPGPGALARVARAHRPDPLRLHRNRRPPIGHRPGPNRPEPLIVRADLDLPVAPVLRTPVGVGSPEPPAPGSADGPVGPVRHRPVPAPGPTPASPRPPLGRQPVAAHGPGVAPGSMLAAAFRRDALPRTAADGVAHRSSPGGAAHRSPAGVPGPGRLAGIAAGQAAALVTRPPAGPSVRPPYSASELPVLGAGVAAPGTMPDPTGAVQVTAPPRPAFASAPPGTVTRAAVGAGSTGGGTPRQRWESAVAAHPLEAPRPLPSALHALARSITGRSGTPRFTTGPATRHALAAAGALGATTGSVVHLAAVPTGRAAAAVLAHELAHTRQPVRRPRFLLAGGAGLLDDDERQAVATGRDLLAGNLPDAAGDTIAAGIVDRLPVGGGLGAVRELVTQTTHAVIEAMPQLPGAVPGMDAGPAGAYAGLPTVSGPLGPGAEGPVPGDPARPDGNGGSTGGSTPAGGGTPAGAAAGGTPSPDTPLDPDRVVEIVEERLLREIERRGGRWAGVF</sequence>
<feature type="compositionally biased region" description="Gly residues" evidence="1">
    <location>
        <begin position="531"/>
        <end position="547"/>
    </location>
</feature>
<evidence type="ECO:0000313" key="3">
    <source>
        <dbReference type="EMBL" id="MFC6016060.1"/>
    </source>
</evidence>
<feature type="domain" description="eCIS core" evidence="2">
    <location>
        <begin position="343"/>
        <end position="412"/>
    </location>
</feature>
<evidence type="ECO:0000259" key="2">
    <source>
        <dbReference type="Pfam" id="PF13699"/>
    </source>
</evidence>
<feature type="region of interest" description="Disordered" evidence="1">
    <location>
        <begin position="216"/>
        <end position="235"/>
    </location>
</feature>
<gene>
    <name evidence="3" type="ORF">ACFP2T_07620</name>
</gene>
<accession>A0ABW1K3H0</accession>
<dbReference type="InterPro" id="IPR025295">
    <property type="entry name" value="eCIS_core_dom"/>
</dbReference>
<name>A0ABW1K3H0_9ACTN</name>
<feature type="region of interest" description="Disordered" evidence="1">
    <location>
        <begin position="507"/>
        <end position="566"/>
    </location>
</feature>
<protein>
    <submittedName>
        <fullName evidence="3">DUF4157 domain-containing protein</fullName>
    </submittedName>
</protein>
<organism evidence="3 4">
    <name type="scientific">Plantactinospora solaniradicis</name>
    <dbReference type="NCBI Taxonomy" id="1723736"/>
    <lineage>
        <taxon>Bacteria</taxon>
        <taxon>Bacillati</taxon>
        <taxon>Actinomycetota</taxon>
        <taxon>Actinomycetes</taxon>
        <taxon>Micromonosporales</taxon>
        <taxon>Micromonosporaceae</taxon>
        <taxon>Plantactinospora</taxon>
    </lineage>
</organism>
<feature type="compositionally biased region" description="Pro residues" evidence="1">
    <location>
        <begin position="169"/>
        <end position="184"/>
    </location>
</feature>
<evidence type="ECO:0000313" key="4">
    <source>
        <dbReference type="Proteomes" id="UP001596203"/>
    </source>
</evidence>
<feature type="region of interest" description="Disordered" evidence="1">
    <location>
        <begin position="104"/>
        <end position="125"/>
    </location>
</feature>
<dbReference type="Pfam" id="PF13699">
    <property type="entry name" value="eCIS_core"/>
    <property type="match status" value="1"/>
</dbReference>